<protein>
    <submittedName>
        <fullName evidence="4">LLM class flavin-dependent oxidoreductase</fullName>
    </submittedName>
</protein>
<dbReference type="EMBL" id="JAUEPL010000002">
    <property type="protein sequence ID" value="MDN3292769.1"/>
    <property type="molecule type" value="Genomic_DNA"/>
</dbReference>
<dbReference type="PANTHER" id="PTHR30137:SF8">
    <property type="entry name" value="BLR5498 PROTEIN"/>
    <property type="match status" value="1"/>
</dbReference>
<feature type="domain" description="Luciferase-like" evidence="3">
    <location>
        <begin position="41"/>
        <end position="345"/>
    </location>
</feature>
<dbReference type="Pfam" id="PF00296">
    <property type="entry name" value="Bac_luciferase"/>
    <property type="match status" value="1"/>
</dbReference>
<accession>A0ABT7YZU9</accession>
<name>A0ABT7YZU9_9ACTN</name>
<dbReference type="InterPro" id="IPR011251">
    <property type="entry name" value="Luciferase-like_dom"/>
</dbReference>
<organism evidence="4 5">
    <name type="scientific">Streptomyces ficellus</name>
    <dbReference type="NCBI Taxonomy" id="1977088"/>
    <lineage>
        <taxon>Bacteria</taxon>
        <taxon>Bacillati</taxon>
        <taxon>Actinomycetota</taxon>
        <taxon>Actinomycetes</taxon>
        <taxon>Kitasatosporales</taxon>
        <taxon>Streptomycetaceae</taxon>
        <taxon>Streptomyces</taxon>
    </lineage>
</organism>
<evidence type="ECO:0000256" key="2">
    <source>
        <dbReference type="ARBA" id="ARBA00023033"/>
    </source>
</evidence>
<keyword evidence="2" id="KW-0503">Monooxygenase</keyword>
<evidence type="ECO:0000259" key="3">
    <source>
        <dbReference type="Pfam" id="PF00296"/>
    </source>
</evidence>
<dbReference type="InterPro" id="IPR036661">
    <property type="entry name" value="Luciferase-like_sf"/>
</dbReference>
<keyword evidence="5" id="KW-1185">Reference proteome</keyword>
<evidence type="ECO:0000313" key="4">
    <source>
        <dbReference type="EMBL" id="MDN3292769.1"/>
    </source>
</evidence>
<proteinExistence type="predicted"/>
<dbReference type="RefSeq" id="WP_290109574.1">
    <property type="nucleotide sequence ID" value="NZ_JAUEPL010000002.1"/>
</dbReference>
<dbReference type="Gene3D" id="3.20.20.30">
    <property type="entry name" value="Luciferase-like domain"/>
    <property type="match status" value="1"/>
</dbReference>
<dbReference type="Proteomes" id="UP001174050">
    <property type="component" value="Unassembled WGS sequence"/>
</dbReference>
<dbReference type="PANTHER" id="PTHR30137">
    <property type="entry name" value="LUCIFERASE-LIKE MONOOXYGENASE"/>
    <property type="match status" value="1"/>
</dbReference>
<keyword evidence="1" id="KW-0560">Oxidoreductase</keyword>
<evidence type="ECO:0000256" key="1">
    <source>
        <dbReference type="ARBA" id="ARBA00023002"/>
    </source>
</evidence>
<gene>
    <name evidence="4" type="ORF">QWM81_01660</name>
</gene>
<comment type="caution">
    <text evidence="4">The sequence shown here is derived from an EMBL/GenBank/DDBJ whole genome shotgun (WGS) entry which is preliminary data.</text>
</comment>
<dbReference type="InterPro" id="IPR050766">
    <property type="entry name" value="Bact_Lucif_Oxidored"/>
</dbReference>
<dbReference type="SUPFAM" id="SSF51679">
    <property type="entry name" value="Bacterial luciferase-like"/>
    <property type="match status" value="1"/>
</dbReference>
<reference evidence="4" key="1">
    <citation type="submission" date="2023-06" db="EMBL/GenBank/DDBJ databases">
        <title>WGS-Sequencing of Streptomyces ficellus isolate 21 collected from sand in Gara Djebilet Iron Mine in Algeria.</title>
        <authorList>
            <person name="Zegers G.P."/>
            <person name="Gomez A."/>
            <person name="Gueddou A."/>
            <person name="Zahara A.F."/>
            <person name="Worth M."/>
            <person name="Sevigny J.L."/>
            <person name="Tisa L."/>
        </authorList>
    </citation>
    <scope>NUCLEOTIDE SEQUENCE</scope>
    <source>
        <strain evidence="4">AS11</strain>
    </source>
</reference>
<sequence>MSHIGDDSQNVKFIYWDNLTYAPPGSRDPEKWDARLGAQIYETYLGHCVEAERLGYAGLSMPEHFGPSSLVTHPNIMLAALAARTTRARIVSGVNLALLHNPLHLAEQFAMIDVLSGGRLEVGLGRRGDRAAFEHAADLVDGVLNGIDHPVEKADLTPALAPFAQDVDTARVTVWPRPVQERVPLWVAAETDGSLATAARRGWNVFTGLNLDPSAGGMSKVSVEDMVARLHRYFEIGQENEHALSMANVAASCFTVIADTDKEAAEIVRDGFASHVEAAGGHLARLSGAGPAAGALETLAKEGDTGVQGLFDAPADSYLRNPFALVGSVETVKAKLDALMSAGFRRFVLLCGGVGNAHEVGWQSATAMATDVAPGLFSAATSGPGEAAA</sequence>
<evidence type="ECO:0000313" key="5">
    <source>
        <dbReference type="Proteomes" id="UP001174050"/>
    </source>
</evidence>